<sequence>MQILVENWPLLLQGIGTTIALTLLGYAFALVLGTVVAVCRVSPIPPLRWAGTVYVEIFRNIPLLSLLILLAFGLPDAGLVLPYFWCGVLGLTLSSAAFVGENIRSGINTVPVGHAEAARSIGLGFFGVLRFVVLPQAFRTMVQPLVNVFIGTLIGSSLCAAISVGETTYVTQQLNIRSAEAVLLFLVAGVVYLALSLLAAYGGRRLEARLAPGGSGRLRPSVRLQGAAQA</sequence>
<dbReference type="NCBIfam" id="TIGR01726">
    <property type="entry name" value="HEQRo_perm_3TM"/>
    <property type="match status" value="1"/>
</dbReference>
<feature type="transmembrane region" description="Helical" evidence="8">
    <location>
        <begin position="181"/>
        <end position="201"/>
    </location>
</feature>
<feature type="transmembrane region" description="Helical" evidence="8">
    <location>
        <begin position="20"/>
        <end position="41"/>
    </location>
</feature>
<evidence type="ECO:0000313" key="10">
    <source>
        <dbReference type="EMBL" id="MFD1834333.1"/>
    </source>
</evidence>
<name>A0ABW4PY47_9MICO</name>
<keyword evidence="3" id="KW-1003">Cell membrane</keyword>
<dbReference type="InterPro" id="IPR000515">
    <property type="entry name" value="MetI-like"/>
</dbReference>
<accession>A0ABW4PY47</accession>
<dbReference type="PROSITE" id="PS50928">
    <property type="entry name" value="ABC_TM1"/>
    <property type="match status" value="1"/>
</dbReference>
<evidence type="ECO:0000256" key="8">
    <source>
        <dbReference type="RuleBase" id="RU363032"/>
    </source>
</evidence>
<dbReference type="InterPro" id="IPR043429">
    <property type="entry name" value="ArtM/GltK/GlnP/TcyL/YhdX-like"/>
</dbReference>
<comment type="caution">
    <text evidence="10">The sequence shown here is derived from an EMBL/GenBank/DDBJ whole genome shotgun (WGS) entry which is preliminary data.</text>
</comment>
<evidence type="ECO:0000256" key="3">
    <source>
        <dbReference type="ARBA" id="ARBA00022475"/>
    </source>
</evidence>
<feature type="domain" description="ABC transmembrane type-1" evidence="9">
    <location>
        <begin position="15"/>
        <end position="199"/>
    </location>
</feature>
<reference evidence="11" key="1">
    <citation type="journal article" date="2019" name="Int. J. Syst. Evol. Microbiol.">
        <title>The Global Catalogue of Microorganisms (GCM) 10K type strain sequencing project: providing services to taxonomists for standard genome sequencing and annotation.</title>
        <authorList>
            <consortium name="The Broad Institute Genomics Platform"/>
            <consortium name="The Broad Institute Genome Sequencing Center for Infectious Disease"/>
            <person name="Wu L."/>
            <person name="Ma J."/>
        </authorList>
    </citation>
    <scope>NUCLEOTIDE SEQUENCE [LARGE SCALE GENOMIC DNA]</scope>
    <source>
        <strain evidence="11">JCM 11650</strain>
    </source>
</reference>
<evidence type="ECO:0000256" key="1">
    <source>
        <dbReference type="ARBA" id="ARBA00004651"/>
    </source>
</evidence>
<dbReference type="SUPFAM" id="SSF161098">
    <property type="entry name" value="MetI-like"/>
    <property type="match status" value="1"/>
</dbReference>
<feature type="transmembrane region" description="Helical" evidence="8">
    <location>
        <begin position="144"/>
        <end position="169"/>
    </location>
</feature>
<keyword evidence="2 8" id="KW-0813">Transport</keyword>
<keyword evidence="5" id="KW-0029">Amino-acid transport</keyword>
<dbReference type="EMBL" id="JBHUFL010000002">
    <property type="protein sequence ID" value="MFD1834333.1"/>
    <property type="molecule type" value="Genomic_DNA"/>
</dbReference>
<evidence type="ECO:0000256" key="6">
    <source>
        <dbReference type="ARBA" id="ARBA00022989"/>
    </source>
</evidence>
<comment type="similarity">
    <text evidence="8">Belongs to the binding-protein-dependent transport system permease family.</text>
</comment>
<dbReference type="InterPro" id="IPR010065">
    <property type="entry name" value="AA_ABC_transptr_permease_3TM"/>
</dbReference>
<dbReference type="Gene3D" id="1.10.3720.10">
    <property type="entry name" value="MetI-like"/>
    <property type="match status" value="1"/>
</dbReference>
<evidence type="ECO:0000256" key="5">
    <source>
        <dbReference type="ARBA" id="ARBA00022970"/>
    </source>
</evidence>
<keyword evidence="4 8" id="KW-0812">Transmembrane</keyword>
<protein>
    <submittedName>
        <fullName evidence="10">Amino acid ABC transporter permease</fullName>
    </submittedName>
</protein>
<keyword evidence="11" id="KW-1185">Reference proteome</keyword>
<feature type="transmembrane region" description="Helical" evidence="8">
    <location>
        <begin position="53"/>
        <end position="74"/>
    </location>
</feature>
<evidence type="ECO:0000256" key="2">
    <source>
        <dbReference type="ARBA" id="ARBA00022448"/>
    </source>
</evidence>
<dbReference type="PANTHER" id="PTHR30614">
    <property type="entry name" value="MEMBRANE COMPONENT OF AMINO ACID ABC TRANSPORTER"/>
    <property type="match status" value="1"/>
</dbReference>
<evidence type="ECO:0000256" key="7">
    <source>
        <dbReference type="ARBA" id="ARBA00023136"/>
    </source>
</evidence>
<dbReference type="InterPro" id="IPR035906">
    <property type="entry name" value="MetI-like_sf"/>
</dbReference>
<evidence type="ECO:0000256" key="4">
    <source>
        <dbReference type="ARBA" id="ARBA00022692"/>
    </source>
</evidence>
<proteinExistence type="inferred from homology"/>
<dbReference type="Proteomes" id="UP001597280">
    <property type="component" value="Unassembled WGS sequence"/>
</dbReference>
<feature type="transmembrane region" description="Helical" evidence="8">
    <location>
        <begin position="80"/>
        <end position="99"/>
    </location>
</feature>
<evidence type="ECO:0000259" key="9">
    <source>
        <dbReference type="PROSITE" id="PS50928"/>
    </source>
</evidence>
<keyword evidence="7 8" id="KW-0472">Membrane</keyword>
<dbReference type="CDD" id="cd06261">
    <property type="entry name" value="TM_PBP2"/>
    <property type="match status" value="1"/>
</dbReference>
<evidence type="ECO:0000313" key="11">
    <source>
        <dbReference type="Proteomes" id="UP001597280"/>
    </source>
</evidence>
<organism evidence="10 11">
    <name type="scientific">Brachybacterium rhamnosum</name>
    <dbReference type="NCBI Taxonomy" id="173361"/>
    <lineage>
        <taxon>Bacteria</taxon>
        <taxon>Bacillati</taxon>
        <taxon>Actinomycetota</taxon>
        <taxon>Actinomycetes</taxon>
        <taxon>Micrococcales</taxon>
        <taxon>Dermabacteraceae</taxon>
        <taxon>Brachybacterium</taxon>
    </lineage>
</organism>
<dbReference type="Pfam" id="PF00528">
    <property type="entry name" value="BPD_transp_1"/>
    <property type="match status" value="1"/>
</dbReference>
<dbReference type="RefSeq" id="WP_137769207.1">
    <property type="nucleotide sequence ID" value="NZ_BAAAIS010000002.1"/>
</dbReference>
<keyword evidence="6 8" id="KW-1133">Transmembrane helix</keyword>
<gene>
    <name evidence="10" type="ORF">ACFSDA_04505</name>
</gene>
<dbReference type="PANTHER" id="PTHR30614:SF0">
    <property type="entry name" value="L-CYSTINE TRANSPORT SYSTEM PERMEASE PROTEIN TCYL"/>
    <property type="match status" value="1"/>
</dbReference>
<comment type="subcellular location">
    <subcellularLocation>
        <location evidence="1 8">Cell membrane</location>
        <topology evidence="1 8">Multi-pass membrane protein</topology>
    </subcellularLocation>
</comment>